<evidence type="ECO:0000313" key="5">
    <source>
        <dbReference type="Proteomes" id="UP000041882"/>
    </source>
</evidence>
<accession>A0A0T9P9C4</accession>
<dbReference type="CDD" id="cd24102">
    <property type="entry name" value="ASKHA_NBD_CmcH_N"/>
    <property type="match status" value="1"/>
</dbReference>
<dbReference type="Gene3D" id="3.30.420.40">
    <property type="match status" value="1"/>
</dbReference>
<reference evidence="5" key="1">
    <citation type="submission" date="2015-03" db="EMBL/GenBank/DDBJ databases">
        <authorList>
            <consortium name="Pathogen Informatics"/>
            <person name="Murphy D."/>
        </authorList>
    </citation>
    <scope>NUCLEOTIDE SEQUENCE [LARGE SCALE GENOMIC DNA]</scope>
    <source>
        <strain evidence="5">IP6945</strain>
    </source>
</reference>
<dbReference type="InterPro" id="IPR031730">
    <property type="entry name" value="Carbam_trans_C"/>
</dbReference>
<feature type="domain" description="Carbamoyltransferase" evidence="2">
    <location>
        <begin position="101"/>
        <end position="308"/>
    </location>
</feature>
<keyword evidence="4" id="KW-0808">Transferase</keyword>
<evidence type="ECO:0000256" key="1">
    <source>
        <dbReference type="ARBA" id="ARBA00006129"/>
    </source>
</evidence>
<protein>
    <submittedName>
        <fullName evidence="4">Putative transferase</fullName>
    </submittedName>
</protein>
<dbReference type="Pfam" id="PF02543">
    <property type="entry name" value="Carbam_trans_N"/>
    <property type="match status" value="1"/>
</dbReference>
<dbReference type="Proteomes" id="UP000041882">
    <property type="component" value="Unassembled WGS sequence"/>
</dbReference>
<dbReference type="InterPro" id="IPR003696">
    <property type="entry name" value="Carbtransf_dom"/>
</dbReference>
<keyword evidence="5" id="KW-1185">Reference proteome</keyword>
<organism evidence="4 5">
    <name type="scientific">Yersinia thracica</name>
    <dbReference type="NCBI Taxonomy" id="2890319"/>
    <lineage>
        <taxon>Bacteria</taxon>
        <taxon>Pseudomonadati</taxon>
        <taxon>Pseudomonadota</taxon>
        <taxon>Gammaproteobacteria</taxon>
        <taxon>Enterobacterales</taxon>
        <taxon>Yersiniaceae</taxon>
        <taxon>Yersinia</taxon>
    </lineage>
</organism>
<comment type="similarity">
    <text evidence="1">Belongs to the NodU/CmcH family.</text>
</comment>
<dbReference type="AlphaFoldDB" id="A0A0T9P9C4"/>
<sequence length="520" mass="58037">MKILSFKSGHDGSICYIKNNKLIFCHEAEKDSGTRYSPVTAECTIEALTTLNDAPDIIALSGWSSGNNPHGRNIGAGYFGLEIAEPVRGGFLQNNVLFFTSSHERSHLLCAYGMSPFLQGKPCYALLWEGHIGSFYHIDQQLNINKLADIMPDVGVRYAFSYGIADKTFPFVRGQVRLGDAGKIMALAAYCNRDKKTIQDEELISRLMCIPLDHKNLCKTQFSQSYLYNIGVDSDAFKQFAGHFTDAIFTKFYHEVKKYVKQKLPLLISGGCGLNCDWNSKWLNCGLFDDIFIPPCANDSGSAIGTAIDAQYYFTGNAKIDWDIYCGQKFSDDIIDIYGLKYEKLNYYNVASALASGDIIGWANGKAELGPRALGNRSILAAPFNKATLTRLNTIKNRESFRPIAPICLQNDVSDIFDINNPSPYMLFFAHVLDKNLQAITHIDGSSRPQTVNNDQNSNIYQLLLNFKKITGYGVLCNISLNFNGKGFINRTSDLASYMLQQGLDGFVINDRFYTKDPLH</sequence>
<dbReference type="GO" id="GO:0016740">
    <property type="term" value="F:transferase activity"/>
    <property type="evidence" value="ECO:0007669"/>
    <property type="project" value="UniProtKB-KW"/>
</dbReference>
<evidence type="ECO:0000313" key="4">
    <source>
        <dbReference type="EMBL" id="CNH52659.1"/>
    </source>
</evidence>
<name>A0A0T9P9C4_9GAMM</name>
<dbReference type="RefSeq" id="WP_050113608.1">
    <property type="nucleotide sequence ID" value="NZ_CQAW01000006.1"/>
</dbReference>
<gene>
    <name evidence="4" type="ORF">ERS008472_01657</name>
</gene>
<dbReference type="InterPro" id="IPR038152">
    <property type="entry name" value="Carbam_trans_C_sf"/>
</dbReference>
<dbReference type="PANTHER" id="PTHR34847">
    <property type="entry name" value="NODULATION PROTEIN U"/>
    <property type="match status" value="1"/>
</dbReference>
<dbReference type="Gene3D" id="3.90.870.20">
    <property type="entry name" value="Carbamoyltransferase, C-terminal domain"/>
    <property type="match status" value="1"/>
</dbReference>
<proteinExistence type="inferred from homology"/>
<dbReference type="EMBL" id="CQAW01000006">
    <property type="protein sequence ID" value="CNH52659.1"/>
    <property type="molecule type" value="Genomic_DNA"/>
</dbReference>
<evidence type="ECO:0000259" key="2">
    <source>
        <dbReference type="Pfam" id="PF02543"/>
    </source>
</evidence>
<dbReference type="Pfam" id="PF16861">
    <property type="entry name" value="Carbam_trans_C"/>
    <property type="match status" value="1"/>
</dbReference>
<evidence type="ECO:0000259" key="3">
    <source>
        <dbReference type="Pfam" id="PF16861"/>
    </source>
</evidence>
<dbReference type="PANTHER" id="PTHR34847:SF1">
    <property type="entry name" value="NODULATION PROTEIN U"/>
    <property type="match status" value="1"/>
</dbReference>
<feature type="domain" description="Carbamoyltransferase C-terminal" evidence="3">
    <location>
        <begin position="351"/>
        <end position="516"/>
    </location>
</feature>
<dbReference type="InterPro" id="IPR051338">
    <property type="entry name" value="NodU/CmcH_Carbamoyltrnsfr"/>
</dbReference>